<dbReference type="RefSeq" id="WP_096237072.1">
    <property type="nucleotide sequence ID" value="NZ_CP023422.1"/>
</dbReference>
<accession>A0A290X047</accession>
<dbReference type="KEGG" id="jsv:CNX70_21900"/>
<organism evidence="1 2">
    <name type="scientific">Janthinobacterium svalbardensis</name>
    <dbReference type="NCBI Taxonomy" id="368607"/>
    <lineage>
        <taxon>Bacteria</taxon>
        <taxon>Pseudomonadati</taxon>
        <taxon>Pseudomonadota</taxon>
        <taxon>Betaproteobacteria</taxon>
        <taxon>Burkholderiales</taxon>
        <taxon>Oxalobacteraceae</taxon>
        <taxon>Janthinobacterium</taxon>
    </lineage>
</organism>
<name>A0A290X047_9BURK</name>
<sequence>MFLTPELAKGYQRIVGNDEDAVIDLILSAAERAALVYLNRQVFADIAAMDAAIVAGTAGEFPMVIEDDIKLGMLKIFGDMYENREDSVLAVSVARLPLSSKELLRPHRIGNGV</sequence>
<dbReference type="Pfam" id="PF05135">
    <property type="entry name" value="Phage_connect_1"/>
    <property type="match status" value="1"/>
</dbReference>
<dbReference type="NCBIfam" id="TIGR01560">
    <property type="entry name" value="put_DNA_pack"/>
    <property type="match status" value="1"/>
</dbReference>
<evidence type="ECO:0000313" key="2">
    <source>
        <dbReference type="Proteomes" id="UP000218437"/>
    </source>
</evidence>
<dbReference type="Gene3D" id="1.10.3230.30">
    <property type="entry name" value="Phage gp6-like head-tail connector protein"/>
    <property type="match status" value="1"/>
</dbReference>
<dbReference type="InterPro" id="IPR006450">
    <property type="entry name" value="Phage_HK97_gp6-like"/>
</dbReference>
<protein>
    <recommendedName>
        <fullName evidence="3">Phage gp6-like head-tail connector protein</fullName>
    </recommendedName>
</protein>
<dbReference type="EMBL" id="CP023422">
    <property type="protein sequence ID" value="ATD62504.1"/>
    <property type="molecule type" value="Genomic_DNA"/>
</dbReference>
<dbReference type="AlphaFoldDB" id="A0A290X047"/>
<dbReference type="InterPro" id="IPR021146">
    <property type="entry name" value="Phage_gp6-like_head-tail"/>
</dbReference>
<evidence type="ECO:0000313" key="1">
    <source>
        <dbReference type="EMBL" id="ATD62504.1"/>
    </source>
</evidence>
<dbReference type="CDD" id="cd08054">
    <property type="entry name" value="gp6"/>
    <property type="match status" value="1"/>
</dbReference>
<reference evidence="1 2" key="1">
    <citation type="submission" date="2017-09" db="EMBL/GenBank/DDBJ databases">
        <title>Complete genome sequence of Janthinobacterium svalbardensis PAMC 27463.</title>
        <authorList>
            <person name="Cho Y.-J."/>
            <person name="Cho A."/>
            <person name="Kim O.-S."/>
            <person name="Lee J.-I."/>
        </authorList>
    </citation>
    <scope>NUCLEOTIDE SEQUENCE [LARGE SCALE GENOMIC DNA]</scope>
    <source>
        <strain evidence="1 2">PAMC 27463</strain>
    </source>
</reference>
<dbReference type="Proteomes" id="UP000218437">
    <property type="component" value="Chromosome"/>
</dbReference>
<keyword evidence="2" id="KW-1185">Reference proteome</keyword>
<evidence type="ECO:0008006" key="3">
    <source>
        <dbReference type="Google" id="ProtNLM"/>
    </source>
</evidence>
<proteinExistence type="predicted"/>
<gene>
    <name evidence="1" type="ORF">CNX70_21900</name>
</gene>